<dbReference type="PANTHER" id="PTHR30203">
    <property type="entry name" value="OUTER MEMBRANE CATION EFFLUX PROTEIN"/>
    <property type="match status" value="1"/>
</dbReference>
<protein>
    <submittedName>
        <fullName evidence="3">Cobalt-zinc-cadmium resistance protein CzcC</fullName>
    </submittedName>
</protein>
<keyword evidence="2" id="KW-0175">Coiled coil</keyword>
<proteinExistence type="inferred from homology"/>
<dbReference type="InterPro" id="IPR003423">
    <property type="entry name" value="OMP_efflux"/>
</dbReference>
<dbReference type="GO" id="GO:0015562">
    <property type="term" value="F:efflux transmembrane transporter activity"/>
    <property type="evidence" value="ECO:0007669"/>
    <property type="project" value="InterPro"/>
</dbReference>
<organism evidence="3 4">
    <name type="scientific">Polystyrenella longa</name>
    <dbReference type="NCBI Taxonomy" id="2528007"/>
    <lineage>
        <taxon>Bacteria</taxon>
        <taxon>Pseudomonadati</taxon>
        <taxon>Planctomycetota</taxon>
        <taxon>Planctomycetia</taxon>
        <taxon>Planctomycetales</taxon>
        <taxon>Planctomycetaceae</taxon>
        <taxon>Polystyrenella</taxon>
    </lineage>
</organism>
<dbReference type="EMBL" id="CP036281">
    <property type="protein sequence ID" value="QDU78304.1"/>
    <property type="molecule type" value="Genomic_DNA"/>
</dbReference>
<keyword evidence="4" id="KW-1185">Reference proteome</keyword>
<dbReference type="AlphaFoldDB" id="A0A518CGJ8"/>
<dbReference type="OrthoDB" id="5757211at2"/>
<accession>A0A518CGJ8</accession>
<dbReference type="Gene3D" id="1.20.1600.10">
    <property type="entry name" value="Outer membrane efflux proteins (OEP)"/>
    <property type="match status" value="1"/>
</dbReference>
<dbReference type="Pfam" id="PF02321">
    <property type="entry name" value="OEP"/>
    <property type="match status" value="1"/>
</dbReference>
<evidence type="ECO:0000256" key="1">
    <source>
        <dbReference type="ARBA" id="ARBA00007613"/>
    </source>
</evidence>
<dbReference type="PANTHER" id="PTHR30203:SF24">
    <property type="entry name" value="BLR4935 PROTEIN"/>
    <property type="match status" value="1"/>
</dbReference>
<sequence>MGPRMTDWYRKTSWMCLLVVGMTGELMAQDRQILPFEAPPATQETMGKKFTAPPGEPVGPVYVNEIELVNQKIDLTRAMSLACQHNPTLKQARLQVSAELAKSMQAGLYPNPTFTYIGEQIFVDAPGDKDSPGEFQGGKITQRFVTADKLKLSASKYAQRAHVSEHRSVAQQFRVCNDVRMHFYQTLASRSRLMLRMESLKTAEDQSLTVREMYNLGQVKRYDVHKANVQLQQARLQLQQSQHEMRRRLRELNAVIGIPLPLQNLEGKLTPEGEAFTNEFAEAHVLTQSPELSAARAKLRSDEITIQREKVEWIPDIVVSAGSGYNFEAKETVGLAEIQLEIPLYDRNQGTIAQAQSDYFRQCREIERIQQLLRHELAMTYEQYAMSYEHAVEYRDMIVPEMKAAYQELLISYKRDREEWPTVLQAHNDYVQVRLEQIHFEEEFRMNEILIMGYLLKGGLQAAPGAVPPGHIDAVPKPR</sequence>
<evidence type="ECO:0000313" key="4">
    <source>
        <dbReference type="Proteomes" id="UP000317178"/>
    </source>
</evidence>
<dbReference type="SUPFAM" id="SSF56954">
    <property type="entry name" value="Outer membrane efflux proteins (OEP)"/>
    <property type="match status" value="1"/>
</dbReference>
<evidence type="ECO:0000313" key="3">
    <source>
        <dbReference type="EMBL" id="QDU78304.1"/>
    </source>
</evidence>
<evidence type="ECO:0000256" key="2">
    <source>
        <dbReference type="SAM" id="Coils"/>
    </source>
</evidence>
<gene>
    <name evidence="3" type="primary">czcC_1</name>
    <name evidence="3" type="ORF">Pla110_00050</name>
</gene>
<name>A0A518CGJ8_9PLAN</name>
<dbReference type="InterPro" id="IPR010131">
    <property type="entry name" value="MdtP/NodT-like"/>
</dbReference>
<reference evidence="3 4" key="1">
    <citation type="submission" date="2019-02" db="EMBL/GenBank/DDBJ databases">
        <title>Deep-cultivation of Planctomycetes and their phenomic and genomic characterization uncovers novel biology.</title>
        <authorList>
            <person name="Wiegand S."/>
            <person name="Jogler M."/>
            <person name="Boedeker C."/>
            <person name="Pinto D."/>
            <person name="Vollmers J."/>
            <person name="Rivas-Marin E."/>
            <person name="Kohn T."/>
            <person name="Peeters S.H."/>
            <person name="Heuer A."/>
            <person name="Rast P."/>
            <person name="Oberbeckmann S."/>
            <person name="Bunk B."/>
            <person name="Jeske O."/>
            <person name="Meyerdierks A."/>
            <person name="Storesund J.E."/>
            <person name="Kallscheuer N."/>
            <person name="Luecker S."/>
            <person name="Lage O.M."/>
            <person name="Pohl T."/>
            <person name="Merkel B.J."/>
            <person name="Hornburger P."/>
            <person name="Mueller R.-W."/>
            <person name="Bruemmer F."/>
            <person name="Labrenz M."/>
            <person name="Spormann A.M."/>
            <person name="Op den Camp H."/>
            <person name="Overmann J."/>
            <person name="Amann R."/>
            <person name="Jetten M.S.M."/>
            <person name="Mascher T."/>
            <person name="Medema M.H."/>
            <person name="Devos D.P."/>
            <person name="Kaster A.-K."/>
            <person name="Ovreas L."/>
            <person name="Rohde M."/>
            <person name="Galperin M.Y."/>
            <person name="Jogler C."/>
        </authorList>
    </citation>
    <scope>NUCLEOTIDE SEQUENCE [LARGE SCALE GENOMIC DNA]</scope>
    <source>
        <strain evidence="3 4">Pla110</strain>
    </source>
</reference>
<feature type="coiled-coil region" evidence="2">
    <location>
        <begin position="224"/>
        <end position="251"/>
    </location>
</feature>
<dbReference type="KEGG" id="plon:Pla110_00050"/>
<comment type="similarity">
    <text evidence="1">Belongs to the outer membrane factor (OMF) (TC 1.B.17) family.</text>
</comment>
<dbReference type="Proteomes" id="UP000317178">
    <property type="component" value="Chromosome"/>
</dbReference>